<protein>
    <recommendedName>
        <fullName evidence="1">Nitroreductase domain-containing protein</fullName>
    </recommendedName>
</protein>
<organism evidence="2">
    <name type="scientific">marine metagenome</name>
    <dbReference type="NCBI Taxonomy" id="408172"/>
    <lineage>
        <taxon>unclassified sequences</taxon>
        <taxon>metagenomes</taxon>
        <taxon>ecological metagenomes</taxon>
    </lineage>
</organism>
<dbReference type="GO" id="GO:0016491">
    <property type="term" value="F:oxidoreductase activity"/>
    <property type="evidence" value="ECO:0007669"/>
    <property type="project" value="InterPro"/>
</dbReference>
<sequence>MELFKAIHRSQHIQRNYDLSRDIPKQDVATLVTAATQCPSKQNVAFYKLHVITDRTVIGHIYSCCKKLPQPDNPQVLGNLVFVFEEYENYDENSPNSNEEIRAVVNPSDEYHKQALSILEQDRFTALGVAAGYVNLVSSQLGYGTGCCTCILDKPRLRVILELEKNPLLVMGIGFKQEGKNRRVHHLRDNTVFTTRKKQPIEINYVY</sequence>
<evidence type="ECO:0000259" key="1">
    <source>
        <dbReference type="Pfam" id="PF00881"/>
    </source>
</evidence>
<dbReference type="Pfam" id="PF00881">
    <property type="entry name" value="Nitroreductase"/>
    <property type="match status" value="1"/>
</dbReference>
<dbReference type="EMBL" id="UINC01078191">
    <property type="protein sequence ID" value="SVC19031.1"/>
    <property type="molecule type" value="Genomic_DNA"/>
</dbReference>
<feature type="domain" description="Nitroreductase" evidence="1">
    <location>
        <begin position="14"/>
        <end position="174"/>
    </location>
</feature>
<dbReference type="AlphaFoldDB" id="A0A382K8I7"/>
<accession>A0A382K8I7</accession>
<dbReference type="SUPFAM" id="SSF55469">
    <property type="entry name" value="FMN-dependent nitroreductase-like"/>
    <property type="match status" value="1"/>
</dbReference>
<dbReference type="InterPro" id="IPR000415">
    <property type="entry name" value="Nitroreductase-like"/>
</dbReference>
<dbReference type="InterPro" id="IPR029479">
    <property type="entry name" value="Nitroreductase"/>
</dbReference>
<evidence type="ECO:0000313" key="2">
    <source>
        <dbReference type="EMBL" id="SVC19031.1"/>
    </source>
</evidence>
<gene>
    <name evidence="2" type="ORF">METZ01_LOCUS271885</name>
</gene>
<dbReference type="Gene3D" id="3.40.109.10">
    <property type="entry name" value="NADH Oxidase"/>
    <property type="match status" value="1"/>
</dbReference>
<name>A0A382K8I7_9ZZZZ</name>
<proteinExistence type="predicted"/>
<reference evidence="2" key="1">
    <citation type="submission" date="2018-05" db="EMBL/GenBank/DDBJ databases">
        <authorList>
            <person name="Lanie J.A."/>
            <person name="Ng W.-L."/>
            <person name="Kazmierczak K.M."/>
            <person name="Andrzejewski T.M."/>
            <person name="Davidsen T.M."/>
            <person name="Wayne K.J."/>
            <person name="Tettelin H."/>
            <person name="Glass J.I."/>
            <person name="Rusch D."/>
            <person name="Podicherti R."/>
            <person name="Tsui H.-C.T."/>
            <person name="Winkler M.E."/>
        </authorList>
    </citation>
    <scope>NUCLEOTIDE SEQUENCE</scope>
</reference>